<dbReference type="RefSeq" id="YP_010841472.1">
    <property type="nucleotide sequence ID" value="NC_079139.1"/>
</dbReference>
<sequence>MTSRGWTCLNEPCHNPDCILAPQSLADEFCAYKARLHLKRQQERELKRQQAQDRLEKRKALHRERVEKAYIANLQFRSYIPGKIGTKPSNRKAWEKSVKAKQVENDKRELRKLLKQKFSDSGDNLKSCKIRGRGSKKSHIRSICQEA</sequence>
<dbReference type="Pfam" id="PF19073">
    <property type="entry name" value="DUF5769"/>
    <property type="match status" value="1"/>
</dbReference>
<evidence type="ECO:0000313" key="2">
    <source>
        <dbReference type="Proteomes" id="UP001321479"/>
    </source>
</evidence>
<dbReference type="EMBL" id="AP024483">
    <property type="protein sequence ID" value="BCS82864.1"/>
    <property type="molecule type" value="Genomic_DNA"/>
</dbReference>
<accession>A0ABM7NRS7</accession>
<name>A0ABM7NRS7_9VIRU</name>
<proteinExistence type="predicted"/>
<dbReference type="InterPro" id="IPR043908">
    <property type="entry name" value="DUF5769"/>
</dbReference>
<dbReference type="Proteomes" id="UP001321479">
    <property type="component" value="Segment"/>
</dbReference>
<keyword evidence="2" id="KW-1185">Reference proteome</keyword>
<organism evidence="1 2">
    <name type="scientific">Cotonvirus japonicus</name>
    <dbReference type="NCBI Taxonomy" id="2811091"/>
    <lineage>
        <taxon>Viruses</taxon>
        <taxon>Varidnaviria</taxon>
        <taxon>Bamfordvirae</taxon>
        <taxon>Nucleocytoviricota</taxon>
        <taxon>Megaviricetes</taxon>
        <taxon>Imitervirales</taxon>
        <taxon>Mimiviridae</taxon>
        <taxon>Megamimivirinae</taxon>
        <taxon>Cotonvirus</taxon>
        <taxon>Cotonvirus japonicum</taxon>
    </lineage>
</organism>
<dbReference type="GeneID" id="80558069"/>
<reference evidence="1 2" key="1">
    <citation type="submission" date="2021-02" db="EMBL/GenBank/DDBJ databases">
        <title>Cotonvirus japonicus, which uses Golgi apparatus of host cells for its virion factory, phylogenetically links tailed tupanvirus and icosahedral mimivirus.</title>
        <authorList>
            <person name="Takahashi H."/>
            <person name="Fukaya S."/>
            <person name="Song C."/>
            <person name="Murata K."/>
            <person name="Takemura M."/>
        </authorList>
    </citation>
    <scope>NUCLEOTIDE SEQUENCE [LARGE SCALE GENOMIC DNA]</scope>
</reference>
<protein>
    <submittedName>
        <fullName evidence="1">Uncharacterized protein</fullName>
    </submittedName>
</protein>
<evidence type="ECO:0000313" key="1">
    <source>
        <dbReference type="EMBL" id="BCS82864.1"/>
    </source>
</evidence>